<evidence type="ECO:0000256" key="6">
    <source>
        <dbReference type="ARBA" id="ARBA00029833"/>
    </source>
</evidence>
<protein>
    <recommendedName>
        <fullName evidence="2">Ubiquitin-like-conjugating enzyme ATG10</fullName>
    </recommendedName>
    <alternativeName>
        <fullName evidence="6">Autophagy-related protein 10</fullName>
    </alternativeName>
</protein>
<dbReference type="FunFam" id="3.30.1460.50:FF:000005">
    <property type="entry name" value="Ubiquitin-like-conjugating enzyme ATG10"/>
    <property type="match status" value="1"/>
</dbReference>
<dbReference type="PhylomeDB" id="B3S1R8"/>
<keyword evidence="5" id="KW-0072">Autophagy</keyword>
<dbReference type="GeneID" id="6755466"/>
<sequence length="224" mass="25996">MVLEGRITKEEFNDLVLTLIEKSQQLHDEWERIEHVCGDKVVYYLCKRNYYRLVNPTRVSSNNNAILDDDTDDDEANDILQNCSTIEPEDNNCCNSLPQAPNSQNHQQVYHVYEYHIVYSPAYSVPVLYFDPKTTDGRRLALEEIWNTVNLEYAQSVKYDAWSFISQQEHPLLGRVFYFIHPCHTSNFMQIITGKGSNEKLYLCTWLSAVGPVIGLQLSPSYFL</sequence>
<dbReference type="RefSeq" id="XP_002113930.1">
    <property type="nucleotide sequence ID" value="XM_002113894.1"/>
</dbReference>
<name>B3S1R8_TRIAD</name>
<evidence type="ECO:0000313" key="7">
    <source>
        <dbReference type="EMBL" id="EDV23020.1"/>
    </source>
</evidence>
<dbReference type="OrthoDB" id="4089664at2759"/>
<dbReference type="Gene3D" id="3.30.1460.50">
    <property type="match status" value="1"/>
</dbReference>
<dbReference type="InParanoid" id="B3S1R8"/>
<dbReference type="Proteomes" id="UP000009022">
    <property type="component" value="Unassembled WGS sequence"/>
</dbReference>
<dbReference type="GO" id="GO:0000045">
    <property type="term" value="P:autophagosome assembly"/>
    <property type="evidence" value="ECO:0000318"/>
    <property type="project" value="GO_Central"/>
</dbReference>
<evidence type="ECO:0000256" key="3">
    <source>
        <dbReference type="ARBA" id="ARBA00022679"/>
    </source>
</evidence>
<keyword evidence="3" id="KW-0808">Transferase</keyword>
<organism evidence="7 8">
    <name type="scientific">Trichoplax adhaerens</name>
    <name type="common">Trichoplax reptans</name>
    <dbReference type="NCBI Taxonomy" id="10228"/>
    <lineage>
        <taxon>Eukaryota</taxon>
        <taxon>Metazoa</taxon>
        <taxon>Placozoa</taxon>
        <taxon>Uniplacotomia</taxon>
        <taxon>Trichoplacea</taxon>
        <taxon>Trichoplacidae</taxon>
        <taxon>Trichoplax</taxon>
    </lineage>
</organism>
<dbReference type="STRING" id="10228.B3S1R8"/>
<evidence type="ECO:0000313" key="8">
    <source>
        <dbReference type="Proteomes" id="UP000009022"/>
    </source>
</evidence>
<dbReference type="CTD" id="6755466"/>
<dbReference type="HOGENOM" id="CLU_072332_4_0_1"/>
<dbReference type="KEGG" id="tad:TRIADDRAFT_57861"/>
<keyword evidence="4" id="KW-0833">Ubl conjugation pathway</keyword>
<proteinExistence type="inferred from homology"/>
<keyword evidence="8" id="KW-1185">Reference proteome</keyword>
<dbReference type="PANTHER" id="PTHR14957:SF1">
    <property type="entry name" value="UBIQUITIN-LIKE-CONJUGATING ENZYME ATG10"/>
    <property type="match status" value="1"/>
</dbReference>
<dbReference type="Pfam" id="PF03987">
    <property type="entry name" value="Autophagy_act_C"/>
    <property type="match status" value="1"/>
</dbReference>
<dbReference type="GO" id="GO:0061651">
    <property type="term" value="F:Atg12 conjugating enzyme activity"/>
    <property type="evidence" value="ECO:0000318"/>
    <property type="project" value="GO_Central"/>
</dbReference>
<evidence type="ECO:0000256" key="2">
    <source>
        <dbReference type="ARBA" id="ARBA00021099"/>
    </source>
</evidence>
<dbReference type="InterPro" id="IPR007135">
    <property type="entry name" value="Atg3/Atg10"/>
</dbReference>
<dbReference type="EMBL" id="DS985247">
    <property type="protein sequence ID" value="EDV23020.1"/>
    <property type="molecule type" value="Genomic_DNA"/>
</dbReference>
<dbReference type="GO" id="GO:0032446">
    <property type="term" value="P:protein modification by small protein conjugation"/>
    <property type="evidence" value="ECO:0000318"/>
    <property type="project" value="GO_Central"/>
</dbReference>
<gene>
    <name evidence="7" type="ORF">TRIADDRAFT_57861</name>
</gene>
<dbReference type="GO" id="GO:0000423">
    <property type="term" value="P:mitophagy"/>
    <property type="evidence" value="ECO:0000318"/>
    <property type="project" value="GO_Central"/>
</dbReference>
<evidence type="ECO:0000256" key="4">
    <source>
        <dbReference type="ARBA" id="ARBA00022786"/>
    </source>
</evidence>
<reference evidence="7 8" key="1">
    <citation type="journal article" date="2008" name="Nature">
        <title>The Trichoplax genome and the nature of placozoans.</title>
        <authorList>
            <person name="Srivastava M."/>
            <person name="Begovic E."/>
            <person name="Chapman J."/>
            <person name="Putnam N.H."/>
            <person name="Hellsten U."/>
            <person name="Kawashima T."/>
            <person name="Kuo A."/>
            <person name="Mitros T."/>
            <person name="Salamov A."/>
            <person name="Carpenter M.L."/>
            <person name="Signorovitch A.Y."/>
            <person name="Moreno M.A."/>
            <person name="Kamm K."/>
            <person name="Grimwood J."/>
            <person name="Schmutz J."/>
            <person name="Shapiro H."/>
            <person name="Grigoriev I.V."/>
            <person name="Buss L.W."/>
            <person name="Schierwater B."/>
            <person name="Dellaporta S.L."/>
            <person name="Rokhsar D.S."/>
        </authorList>
    </citation>
    <scope>NUCLEOTIDE SEQUENCE [LARGE SCALE GENOMIC DNA]</scope>
    <source>
        <strain evidence="7 8">Grell-BS-1999</strain>
    </source>
</reference>
<accession>B3S1R8</accession>
<dbReference type="PANTHER" id="PTHR14957">
    <property type="entry name" value="UBIQUITIN-LIKE-CONJUGATING ENZYME ATG10"/>
    <property type="match status" value="1"/>
</dbReference>
<dbReference type="eggNOG" id="KOG4741">
    <property type="taxonomic scope" value="Eukaryota"/>
</dbReference>
<comment type="similarity">
    <text evidence="1">Belongs to the ATG10 family.</text>
</comment>
<dbReference type="AlphaFoldDB" id="B3S1R8"/>
<evidence type="ECO:0000256" key="5">
    <source>
        <dbReference type="ARBA" id="ARBA00023006"/>
    </source>
</evidence>
<evidence type="ECO:0000256" key="1">
    <source>
        <dbReference type="ARBA" id="ARBA00005696"/>
    </source>
</evidence>
<dbReference type="OMA" id="WNEEESC"/>